<gene>
    <name evidence="1" type="ORF">FJR48_11680</name>
</gene>
<dbReference type="OrthoDB" id="9765957at2"/>
<dbReference type="Proteomes" id="UP000326944">
    <property type="component" value="Chromosome"/>
</dbReference>
<evidence type="ECO:0008006" key="3">
    <source>
        <dbReference type="Google" id="ProtNLM"/>
    </source>
</evidence>
<sequence length="305" mass="33761">MTQKLVAILSIALFSSYIYGHTFEIHDGIQELDTPTTIEDLSVFNNSCVDYILINDAQNDEFKLYTANGIDYMFNGSTFNELEVGQKFIIKASGSCNIEVEDIITHNELSYKTVTSPYTGRVWLDRNIGATEACSTSMDQSNTRCFGDYYQWGRGTDGHESDIASTTTVKQTSITNTNRYFVKGSLDWVTVDSGGALRSAQWSKTNGSSVCPVGYRVPTHDEFIAERSANNYSFPTDNFLKLPVPGVKTWHDGTLTNVSYEGKLWTSTPNGSSAYVASYLYNSSSIGIYSTDGISRGNSVRCIKD</sequence>
<proteinExistence type="predicted"/>
<dbReference type="AlphaFoldDB" id="A0A5P8P3T2"/>
<accession>A0A5P8P3T2</accession>
<protein>
    <recommendedName>
        <fullName evidence="3">Fibrobacter succinogenes major paralogous domain-containing protein</fullName>
    </recommendedName>
</protein>
<dbReference type="EMBL" id="CP043617">
    <property type="protein sequence ID" value="QFR50349.1"/>
    <property type="molecule type" value="Genomic_DNA"/>
</dbReference>
<evidence type="ECO:0000313" key="1">
    <source>
        <dbReference type="EMBL" id="QFR50349.1"/>
    </source>
</evidence>
<keyword evidence="2" id="KW-1185">Reference proteome</keyword>
<dbReference type="RefSeq" id="WP_152308297.1">
    <property type="nucleotide sequence ID" value="NZ_CP043617.1"/>
</dbReference>
<organism evidence="1 2">
    <name type="scientific">Sulfurimonas lithotrophica</name>
    <dbReference type="NCBI Taxonomy" id="2590022"/>
    <lineage>
        <taxon>Bacteria</taxon>
        <taxon>Pseudomonadati</taxon>
        <taxon>Campylobacterota</taxon>
        <taxon>Epsilonproteobacteria</taxon>
        <taxon>Campylobacterales</taxon>
        <taxon>Sulfurimonadaceae</taxon>
        <taxon>Sulfurimonas</taxon>
    </lineage>
</organism>
<evidence type="ECO:0000313" key="2">
    <source>
        <dbReference type="Proteomes" id="UP000326944"/>
    </source>
</evidence>
<name>A0A5P8P3T2_9BACT</name>
<reference evidence="1 2" key="1">
    <citation type="submission" date="2019-09" db="EMBL/GenBank/DDBJ databases">
        <title>Sulfurimonas gotlandica sp. nov., a chemoautotrophic and psychrotolerant epsilonproteobacterium isolated from a pelagic redoxcline, and an emended description of the genus Sulfurimonas.</title>
        <authorList>
            <person name="Wang S."/>
            <person name="Jiang L."/>
            <person name="Shao S."/>
        </authorList>
    </citation>
    <scope>NUCLEOTIDE SEQUENCE [LARGE SCALE GENOMIC DNA]</scope>
    <source>
        <strain evidence="1 2">GYSZ_1</strain>
    </source>
</reference>
<dbReference type="KEGG" id="sulg:FJR48_11680"/>